<sequence>MKIFKAEPLRRYHSDSAHPGFLDRLFCKVEPEGDGFNRRMFEEDFARIFNYADRHRGRLFDISSNDEELTKRLLSNVHTGYGSHLADEAVCEWVEDIAQSLVWFGVVHYSLKDVAESGDIHIASFGSSGVVHLFGTQIQWVPRRTERH</sequence>
<evidence type="ECO:0000313" key="1">
    <source>
        <dbReference type="EMBL" id="MCX5569004.1"/>
    </source>
</evidence>
<comment type="caution">
    <text evidence="1">The sequence shown here is derived from an EMBL/GenBank/DDBJ whole genome shotgun (WGS) entry which is preliminary data.</text>
</comment>
<protein>
    <submittedName>
        <fullName evidence="1">Uncharacterized protein</fullName>
    </submittedName>
</protein>
<accession>A0A9X3DZT8</accession>
<gene>
    <name evidence="1" type="ORF">OSH07_07340</name>
</gene>
<dbReference type="EMBL" id="JAPKNK010000002">
    <property type="protein sequence ID" value="MCX5569004.1"/>
    <property type="molecule type" value="Genomic_DNA"/>
</dbReference>
<proteinExistence type="predicted"/>
<keyword evidence="2" id="KW-1185">Reference proteome</keyword>
<dbReference type="AlphaFoldDB" id="A0A9X3DZT8"/>
<evidence type="ECO:0000313" key="2">
    <source>
        <dbReference type="Proteomes" id="UP001144805"/>
    </source>
</evidence>
<organism evidence="1 2">
    <name type="scientific">Kaistia nematophila</name>
    <dbReference type="NCBI Taxonomy" id="2994654"/>
    <lineage>
        <taxon>Bacteria</taxon>
        <taxon>Pseudomonadati</taxon>
        <taxon>Pseudomonadota</taxon>
        <taxon>Alphaproteobacteria</taxon>
        <taxon>Hyphomicrobiales</taxon>
        <taxon>Kaistiaceae</taxon>
        <taxon>Kaistia</taxon>
    </lineage>
</organism>
<dbReference type="Proteomes" id="UP001144805">
    <property type="component" value="Unassembled WGS sequence"/>
</dbReference>
<name>A0A9X3DZT8_9HYPH</name>
<dbReference type="RefSeq" id="WP_266337959.1">
    <property type="nucleotide sequence ID" value="NZ_JAPKNK010000002.1"/>
</dbReference>
<reference evidence="1" key="1">
    <citation type="submission" date="2022-11" db="EMBL/GenBank/DDBJ databases">
        <title>Biodiversity and phylogenetic relationships of bacteria.</title>
        <authorList>
            <person name="Machado R.A.R."/>
            <person name="Bhat A."/>
            <person name="Loulou A."/>
            <person name="Kallel S."/>
        </authorList>
    </citation>
    <scope>NUCLEOTIDE SEQUENCE</scope>
    <source>
        <strain evidence="1">K-TC2</strain>
    </source>
</reference>